<evidence type="ECO:0000313" key="1">
    <source>
        <dbReference type="EMBL" id="GAA4224244.1"/>
    </source>
</evidence>
<dbReference type="Proteomes" id="UP001501710">
    <property type="component" value="Unassembled WGS sequence"/>
</dbReference>
<name>A0ABP8BRY5_9ACTN</name>
<dbReference type="RefSeq" id="WP_344888404.1">
    <property type="nucleotide sequence ID" value="NZ_BAABAS010000003.1"/>
</dbReference>
<comment type="caution">
    <text evidence="1">The sequence shown here is derived from an EMBL/GenBank/DDBJ whole genome shotgun (WGS) entry which is preliminary data.</text>
</comment>
<sequence>MIVLDSTTEIGFHAIRLLDWLRSFSSREPTVIPDVKDFLPTMGKPAVDDEDVAPRWLPEVLTVLETDGHVELLRVSGSYLGYGIRLTGTGLRDVHERERRRKCTVLRRQASRANILNWLGELSADLDYHPEIQVIRDSPWGTYEGLFLTREDLINALEYLVDRGLVDLNPLRLTREGVDCVEKHAGAVHTYEDTTRRTTMNTFNNFYGAGNPQINQGGDSVQQIQMTAGLPVDQMLQVARALQRSSGLLGLSEAERSALVQTAADLEGAAGRANPDETEVRGLLGRLVNLLNRPGTTELATTMVATIGQLAG</sequence>
<accession>A0ABP8BRY5</accession>
<evidence type="ECO:0000313" key="2">
    <source>
        <dbReference type="Proteomes" id="UP001501710"/>
    </source>
</evidence>
<organism evidence="1 2">
    <name type="scientific">Actinomadura meridiana</name>
    <dbReference type="NCBI Taxonomy" id="559626"/>
    <lineage>
        <taxon>Bacteria</taxon>
        <taxon>Bacillati</taxon>
        <taxon>Actinomycetota</taxon>
        <taxon>Actinomycetes</taxon>
        <taxon>Streptosporangiales</taxon>
        <taxon>Thermomonosporaceae</taxon>
        <taxon>Actinomadura</taxon>
    </lineage>
</organism>
<protein>
    <submittedName>
        <fullName evidence="1">Uncharacterized protein</fullName>
    </submittedName>
</protein>
<dbReference type="EMBL" id="BAABAS010000003">
    <property type="protein sequence ID" value="GAA4224244.1"/>
    <property type="molecule type" value="Genomic_DNA"/>
</dbReference>
<gene>
    <name evidence="1" type="ORF">GCM10022254_03230</name>
</gene>
<keyword evidence="2" id="KW-1185">Reference proteome</keyword>
<proteinExistence type="predicted"/>
<reference evidence="2" key="1">
    <citation type="journal article" date="2019" name="Int. J. Syst. Evol. Microbiol.">
        <title>The Global Catalogue of Microorganisms (GCM) 10K type strain sequencing project: providing services to taxonomists for standard genome sequencing and annotation.</title>
        <authorList>
            <consortium name="The Broad Institute Genomics Platform"/>
            <consortium name="The Broad Institute Genome Sequencing Center for Infectious Disease"/>
            <person name="Wu L."/>
            <person name="Ma J."/>
        </authorList>
    </citation>
    <scope>NUCLEOTIDE SEQUENCE [LARGE SCALE GENOMIC DNA]</scope>
    <source>
        <strain evidence="2">JCM 17440</strain>
    </source>
</reference>